<feature type="chain" id="PRO_5043515867" evidence="3">
    <location>
        <begin position="18"/>
        <end position="152"/>
    </location>
</feature>
<proteinExistence type="predicted"/>
<dbReference type="InterPro" id="IPR031311">
    <property type="entry name" value="CHIT_BIND_RR_consensus"/>
</dbReference>
<feature type="signal peptide" evidence="3">
    <location>
        <begin position="1"/>
        <end position="17"/>
    </location>
</feature>
<dbReference type="PANTHER" id="PTHR10380">
    <property type="entry name" value="CUTICLE PROTEIN"/>
    <property type="match status" value="1"/>
</dbReference>
<evidence type="ECO:0000256" key="1">
    <source>
        <dbReference type="ARBA" id="ARBA00022460"/>
    </source>
</evidence>
<dbReference type="Proteomes" id="UP001500889">
    <property type="component" value="Chromosome J"/>
</dbReference>
<evidence type="ECO:0000313" key="5">
    <source>
        <dbReference type="Proteomes" id="UP001500889"/>
    </source>
</evidence>
<dbReference type="PROSITE" id="PS51155">
    <property type="entry name" value="CHIT_BIND_RR_2"/>
    <property type="match status" value="1"/>
</dbReference>
<dbReference type="EMBL" id="AP029265">
    <property type="protein sequence ID" value="BFF99511.1"/>
    <property type="molecule type" value="Genomic_DNA"/>
</dbReference>
<name>A0AAU9FVP1_DROMD</name>
<dbReference type="InterPro" id="IPR000618">
    <property type="entry name" value="Insect_cuticle"/>
</dbReference>
<keyword evidence="1 2" id="KW-0193">Cuticle</keyword>
<dbReference type="GO" id="GO:0008010">
    <property type="term" value="F:structural constituent of chitin-based larval cuticle"/>
    <property type="evidence" value="ECO:0007669"/>
    <property type="project" value="TreeGrafter"/>
</dbReference>
<dbReference type="Pfam" id="PF00379">
    <property type="entry name" value="Chitin_bind_4"/>
    <property type="match status" value="1"/>
</dbReference>
<organism evidence="4 5">
    <name type="scientific">Drosophila madeirensis</name>
    <name type="common">Fruit fly</name>
    <dbReference type="NCBI Taxonomy" id="30013"/>
    <lineage>
        <taxon>Eukaryota</taxon>
        <taxon>Metazoa</taxon>
        <taxon>Ecdysozoa</taxon>
        <taxon>Arthropoda</taxon>
        <taxon>Hexapoda</taxon>
        <taxon>Insecta</taxon>
        <taxon>Pterygota</taxon>
        <taxon>Neoptera</taxon>
        <taxon>Endopterygota</taxon>
        <taxon>Diptera</taxon>
        <taxon>Brachycera</taxon>
        <taxon>Muscomorpha</taxon>
        <taxon>Ephydroidea</taxon>
        <taxon>Drosophilidae</taxon>
        <taxon>Drosophila</taxon>
        <taxon>Sophophora</taxon>
    </lineage>
</organism>
<keyword evidence="5" id="KW-1185">Reference proteome</keyword>
<dbReference type="GO" id="GO:0062129">
    <property type="term" value="C:chitin-based extracellular matrix"/>
    <property type="evidence" value="ECO:0007669"/>
    <property type="project" value="TreeGrafter"/>
</dbReference>
<evidence type="ECO:0000313" key="4">
    <source>
        <dbReference type="EMBL" id="BFF99511.1"/>
    </source>
</evidence>
<gene>
    <name evidence="4" type="ORF">DMAD_07402</name>
</gene>
<evidence type="ECO:0000256" key="2">
    <source>
        <dbReference type="PROSITE-ProRule" id="PRU00497"/>
    </source>
</evidence>
<dbReference type="PROSITE" id="PS00233">
    <property type="entry name" value="CHIT_BIND_RR_1"/>
    <property type="match status" value="1"/>
</dbReference>
<dbReference type="PRINTS" id="PR00947">
    <property type="entry name" value="CUTICLE"/>
</dbReference>
<evidence type="ECO:0000256" key="3">
    <source>
        <dbReference type="SAM" id="SignalP"/>
    </source>
</evidence>
<accession>A0AAU9FVP1</accession>
<dbReference type="PANTHER" id="PTHR10380:SF237">
    <property type="entry name" value="CUTICULAR PROTEIN 65AU, ISOFORM A-RELATED"/>
    <property type="match status" value="1"/>
</dbReference>
<keyword evidence="3" id="KW-0732">Signal</keyword>
<sequence>MFRYMLVASAVLACAYAAASYNTDATAYVVKNSADIQPEGQYQYQYETSNGIAAQESGLGGHQASGGYSYYSPEGQLVQISYLADENGFQPQGELLPTPPPIPTAILKSLEYIRTHPQYQEPQQQYQQVQYQQVQQQQYRSPARVQNKRVYG</sequence>
<protein>
    <submittedName>
        <fullName evidence="4">Larval cuticle protein LCP-17-like</fullName>
    </submittedName>
</protein>
<reference evidence="4 5" key="1">
    <citation type="submission" date="2024-02" db="EMBL/GenBank/DDBJ databases">
        <title>A chromosome-level genome assembly of Drosophila madeirensis, a fruit fly species endemic to Madeira island.</title>
        <authorList>
            <person name="Tomihara K."/>
            <person name="Llopart A."/>
            <person name="Yamamoto D."/>
        </authorList>
    </citation>
    <scope>NUCLEOTIDE SEQUENCE [LARGE SCALE GENOMIC DNA]</scope>
    <source>
        <strain evidence="4 5">RF1</strain>
    </source>
</reference>
<dbReference type="AlphaFoldDB" id="A0AAU9FVP1"/>
<dbReference type="InterPro" id="IPR050468">
    <property type="entry name" value="Cuticle_Struct_Prot"/>
</dbReference>